<dbReference type="NCBIfam" id="TIGR00861">
    <property type="entry name" value="MIP"/>
    <property type="match status" value="1"/>
</dbReference>
<dbReference type="SUPFAM" id="SSF81338">
    <property type="entry name" value="Aquaporin-like"/>
    <property type="match status" value="1"/>
</dbReference>
<comment type="similarity">
    <text evidence="2 7">Belongs to the MIP/aquaporin (TC 1.A.8) family.</text>
</comment>
<dbReference type="Gene3D" id="1.20.1080.10">
    <property type="entry name" value="Glycerol uptake facilitator protein"/>
    <property type="match status" value="1"/>
</dbReference>
<dbReference type="PANTHER" id="PTHR43829:SF9">
    <property type="entry name" value="AQUAPORIN-9"/>
    <property type="match status" value="1"/>
</dbReference>
<dbReference type="RefSeq" id="WP_152096808.1">
    <property type="nucleotide sequence ID" value="NZ_AP021861.1"/>
</dbReference>
<dbReference type="InterPro" id="IPR000425">
    <property type="entry name" value="MIP"/>
</dbReference>
<name>A0A5K7X1X1_9BACT</name>
<feature type="transmembrane region" description="Helical" evidence="8">
    <location>
        <begin position="82"/>
        <end position="104"/>
    </location>
</feature>
<feature type="transmembrane region" description="Helical" evidence="8">
    <location>
        <begin position="138"/>
        <end position="159"/>
    </location>
</feature>
<evidence type="ECO:0000256" key="6">
    <source>
        <dbReference type="ARBA" id="ARBA00023136"/>
    </source>
</evidence>
<dbReference type="AlphaFoldDB" id="A0A5K7X1X1"/>
<gene>
    <name evidence="9" type="ORF">PLANPX_0082</name>
</gene>
<comment type="subcellular location">
    <subcellularLocation>
        <location evidence="1">Membrane</location>
        <topology evidence="1">Multi-pass membrane protein</topology>
    </subcellularLocation>
</comment>
<keyword evidence="5 8" id="KW-1133">Transmembrane helix</keyword>
<feature type="transmembrane region" description="Helical" evidence="8">
    <location>
        <begin position="180"/>
        <end position="202"/>
    </location>
</feature>
<feature type="transmembrane region" description="Helical" evidence="8">
    <location>
        <begin position="230"/>
        <end position="251"/>
    </location>
</feature>
<dbReference type="PRINTS" id="PR00783">
    <property type="entry name" value="MINTRINSICP"/>
</dbReference>
<dbReference type="PROSITE" id="PS00221">
    <property type="entry name" value="MIP"/>
    <property type="match status" value="1"/>
</dbReference>
<organism evidence="9 10">
    <name type="scientific">Lacipirellula parvula</name>
    <dbReference type="NCBI Taxonomy" id="2650471"/>
    <lineage>
        <taxon>Bacteria</taxon>
        <taxon>Pseudomonadati</taxon>
        <taxon>Planctomycetota</taxon>
        <taxon>Planctomycetia</taxon>
        <taxon>Pirellulales</taxon>
        <taxon>Lacipirellulaceae</taxon>
        <taxon>Lacipirellula</taxon>
    </lineage>
</organism>
<feature type="transmembrane region" description="Helical" evidence="8">
    <location>
        <begin position="39"/>
        <end position="61"/>
    </location>
</feature>
<evidence type="ECO:0000256" key="7">
    <source>
        <dbReference type="RuleBase" id="RU000477"/>
    </source>
</evidence>
<evidence type="ECO:0000256" key="5">
    <source>
        <dbReference type="ARBA" id="ARBA00022989"/>
    </source>
</evidence>
<accession>A0A5K7X1X1</accession>
<dbReference type="Pfam" id="PF00230">
    <property type="entry name" value="MIP"/>
    <property type="match status" value="1"/>
</dbReference>
<reference evidence="10" key="1">
    <citation type="submission" date="2019-10" db="EMBL/GenBank/DDBJ databases">
        <title>Lacipirellula parvula gen. nov., sp. nov., representing a lineage of planctomycetes widespread in freshwater anoxic habitats, and description of the family Lacipirellulaceae.</title>
        <authorList>
            <person name="Dedysh S.N."/>
            <person name="Kulichevskaya I.S."/>
            <person name="Beletsky A.V."/>
            <person name="Rakitin A.L."/>
            <person name="Mardanov A.V."/>
            <person name="Ivanova A.A."/>
            <person name="Saltykova V.X."/>
            <person name="Rijpstra W.I.C."/>
            <person name="Sinninghe Damste J.S."/>
            <person name="Ravin N.V."/>
        </authorList>
    </citation>
    <scope>NUCLEOTIDE SEQUENCE [LARGE SCALE GENOMIC DNA]</scope>
    <source>
        <strain evidence="10">PX69</strain>
    </source>
</reference>
<dbReference type="InterPro" id="IPR022357">
    <property type="entry name" value="MIP_CS"/>
</dbReference>
<dbReference type="KEGG" id="lpav:PLANPX_0082"/>
<dbReference type="GO" id="GO:0015254">
    <property type="term" value="F:glycerol channel activity"/>
    <property type="evidence" value="ECO:0007669"/>
    <property type="project" value="TreeGrafter"/>
</dbReference>
<evidence type="ECO:0000256" key="3">
    <source>
        <dbReference type="ARBA" id="ARBA00022448"/>
    </source>
</evidence>
<keyword evidence="4 7" id="KW-0812">Transmembrane</keyword>
<dbReference type="InterPro" id="IPR050363">
    <property type="entry name" value="MIP/Aquaporin"/>
</dbReference>
<keyword evidence="3 7" id="KW-0813">Transport</keyword>
<evidence type="ECO:0000256" key="1">
    <source>
        <dbReference type="ARBA" id="ARBA00004141"/>
    </source>
</evidence>
<dbReference type="GO" id="GO:0005886">
    <property type="term" value="C:plasma membrane"/>
    <property type="evidence" value="ECO:0007669"/>
    <property type="project" value="TreeGrafter"/>
</dbReference>
<evidence type="ECO:0000256" key="4">
    <source>
        <dbReference type="ARBA" id="ARBA00022692"/>
    </source>
</evidence>
<keyword evidence="6 8" id="KW-0472">Membrane</keyword>
<evidence type="ECO:0000256" key="8">
    <source>
        <dbReference type="SAM" id="Phobius"/>
    </source>
</evidence>
<evidence type="ECO:0000313" key="9">
    <source>
        <dbReference type="EMBL" id="BBO30470.1"/>
    </source>
</evidence>
<dbReference type="EMBL" id="AP021861">
    <property type="protein sequence ID" value="BBO30470.1"/>
    <property type="molecule type" value="Genomic_DNA"/>
</dbReference>
<dbReference type="Proteomes" id="UP000326837">
    <property type="component" value="Chromosome"/>
</dbReference>
<evidence type="ECO:0000256" key="2">
    <source>
        <dbReference type="ARBA" id="ARBA00006175"/>
    </source>
</evidence>
<keyword evidence="10" id="KW-1185">Reference proteome</keyword>
<evidence type="ECO:0000313" key="10">
    <source>
        <dbReference type="Proteomes" id="UP000326837"/>
    </source>
</evidence>
<dbReference type="PANTHER" id="PTHR43829">
    <property type="entry name" value="AQUAPORIN OR AQUAGLYCEROPORIN RELATED"/>
    <property type="match status" value="1"/>
</dbReference>
<protein>
    <submittedName>
        <fullName evidence="9">Glycerol uptake facilitator protein</fullName>
    </submittedName>
</protein>
<proteinExistence type="inferred from homology"/>
<sequence>MHAYLAEFVGTALLVLLGNGVVANVVLPRTKGHASGWIVISFGWAMAVFVAVWCTAAASGAHLNPAVTIGLTVAGKFAADLAVPYIIAQLAGAIVGAILVYVFYRDHYPLSDDPGAKLATFATGPAIRRASSNLFSEAVGTFVLVFAVLLATDPVILIANEATKVFEPGNMKVGLGALGALPVGLLVLAIGLSLGGTTGYAINPARDLGPRLAHAMLPIPGKGDSDWSYAWIPVVGPVIGALMAAGAFAGAQMLEAAAKV</sequence>
<dbReference type="InterPro" id="IPR023271">
    <property type="entry name" value="Aquaporin-like"/>
</dbReference>